<feature type="region of interest" description="Disordered" evidence="21">
    <location>
        <begin position="1426"/>
        <end position="1447"/>
    </location>
</feature>
<dbReference type="Gene3D" id="1.10.1240.100">
    <property type="match status" value="1"/>
</dbReference>
<sequence>MNYNGLEIAIIGMAGQFPGASDLQQFWQNLQDGVESATLLTDEQLQKSGVAPSLLQHRDYVKVAATLENIECFDAEFFGFSPREAEILDPQHRLFLECAWSALEDAGYNAQSYAGAIAVYAGSAMNSYLLNLISHPTIQANVNRYQLFLSNDKDFLTTRVSYKLNLRGPSVDIQTACSTSLVAVHLACQSLLSGECDMALAGGVSLSSPTGYLYQEGGIYSQDGHCRAFDADAQGTIAGSGLGVIVLKRLEDALRDGDYIHALIKGSALNNDGALKVSYTAPRIDTQAAVIRSAQAVAEVNPETITYIETHGTGTALGDPIEIAALTQAFRSQTDKTGYCAIASVKSNIGHLDAAAGIASFIKTVLALKHKQLPPSLHFQQPNPQIDFPKTPFYVNTNLADWQTDQIPRRAGVSSFGIGGTNAHLILEEAPAIISSTASRPWQLLILSAKTPTALSAIAANFASHLKQHPEINLADVAYTLQVGRQDFDHRQMLLCQTTAEAIQILDDGTQILTQVAPKERREIAFLFPGQGSQYVNMGKELYATESVFRQQVDHCCELLQPHLGLDLRNLIYPELNTTLTQVIELPHPNPPLALGREQDFPVSPLSKGGLRGVKPGSQSNSEERVDGVLFSELNTAISQTSYAQPALFVIEYALAQLWISWGIQPQVMIGNSIGEYVAATLAGVFSLPEALKLVAMRGKLMQQCPPGAMLSVAMSTDRLQPLLSGSLVIAANNAPQLSVVSGTEVEIAKLEQYLNTQNITYRRLQTSHAFHSPLMDEIIAPFIDAFTGMNLRSPQIPFISNVTGDWITPEQATNPDYWATHLRQPVQFANGVTELLKQPNRILLEVGPGKTLTTLAKQQTHTQTILSSLRHPQENQSDIAFLLQTLGQLWLAGVPINWLGFYAHEQRHRLPLPTYSFQRQRYWIDPPALSSSLPFGLGRGEYDASPSDWFYIPTWERSLSRPLVDLTAQRQCWLVLADNYDVGTEIVHTLQNAGHDVIIVTPGEKYEQPAYRTFTVNPQEKQDFVDLLEDLQLRELMPDRILHLWNLTSPNQHQNQSYDLLYLAQAISSQSVKAAIPITVVTNDGQIVLGNEEINPLKAMVLAMGKVISQEIPQVSCRCVDILVSTDTRQRLVQQLIRECFSPGNEAIVAYRGSHRWEQIFKAVRIPHPNPPLAKGREPDRAGGVLPLREGGNYLIVGDLTTGLGTVYADFLAQMPVRLILLSDVIPEAMKRTLDDASVDYISANVDITDCQQLKQAIAHAEQKFGQLHGVFYSTPMSNEHSMALLPQLTPNHWDYNYRTKVQGLFALAEVIGNKHLDFCLLQSSLSSVLGGLGLAAYAAANAVIDMFAVQQNQVSTFPWISINWDACRDDAFEINSGFGANLAALALTPQEVWDATCRVLSLGLPEAVVVSKSSLHKRLEQWVTPKSSNGTKTESSTDTAHTRPNLANEYIPPSNEIEEAIAQVWQELLGITPIGIDDNFFDLGGHSLLAIQAISRLRDRFGIELSMRNLLYEAPTVAAIAVVVAAQQPQDIEEMTALLTEIQSLSPTEVAQQLTVTPP</sequence>
<name>A0A7D7LHH0_9NOSO</name>
<keyword evidence="4" id="KW-0597">Phosphoprotein</keyword>
<dbReference type="InterPro" id="IPR014030">
    <property type="entry name" value="Ketoacyl_synth_N"/>
</dbReference>
<dbReference type="FunFam" id="1.10.1200.10:FF:000005">
    <property type="entry name" value="Nonribosomal peptide synthetase 1"/>
    <property type="match status" value="1"/>
</dbReference>
<evidence type="ECO:0000256" key="14">
    <source>
        <dbReference type="ARBA" id="ARBA00052745"/>
    </source>
</evidence>
<evidence type="ECO:0000256" key="18">
    <source>
        <dbReference type="ARBA" id="ARBA00075053"/>
    </source>
</evidence>
<keyword evidence="3" id="KW-0596">Phosphopantetheine</keyword>
<dbReference type="PANTHER" id="PTHR43775:SF51">
    <property type="entry name" value="INACTIVE PHENOLPHTHIOCEROL SYNTHESIS POLYKETIDE SYNTHASE TYPE I PKS1-RELATED"/>
    <property type="match status" value="1"/>
</dbReference>
<keyword evidence="10" id="KW-0511">Multifunctional enzyme</keyword>
<dbReference type="GO" id="GO:0016491">
    <property type="term" value="F:oxidoreductase activity"/>
    <property type="evidence" value="ECO:0007669"/>
    <property type="project" value="UniProtKB-KW"/>
</dbReference>
<evidence type="ECO:0000256" key="2">
    <source>
        <dbReference type="ARBA" id="ARBA00001957"/>
    </source>
</evidence>
<evidence type="ECO:0000256" key="8">
    <source>
        <dbReference type="ARBA" id="ARBA00023002"/>
    </source>
</evidence>
<comment type="catalytic activity">
    <reaction evidence="12">
        <text>19-(4-hydroxyphenyl)nonadecanoyl-[(phenol)carboxyphthiodiolenone synthase] + 2 (S)-methylmalonyl-CoA + 3 malonyl-CoA + 5 NADPH + 10 H(+) = C37-(phenol)carboxyphthiodiolenone-[(phenol)carboxyphthiodiolenone synthase] + 5 CO2 + 5 NADP(+) + 5 CoA + 2 H2O</text>
        <dbReference type="Rhea" id="RHEA:57760"/>
        <dbReference type="Rhea" id="RHEA-COMP:14273"/>
        <dbReference type="Rhea" id="RHEA-COMP:14990"/>
        <dbReference type="ChEBI" id="CHEBI:15377"/>
        <dbReference type="ChEBI" id="CHEBI:15378"/>
        <dbReference type="ChEBI" id="CHEBI:16526"/>
        <dbReference type="ChEBI" id="CHEBI:57287"/>
        <dbReference type="ChEBI" id="CHEBI:57327"/>
        <dbReference type="ChEBI" id="CHEBI:57384"/>
        <dbReference type="ChEBI" id="CHEBI:57783"/>
        <dbReference type="ChEBI" id="CHEBI:58349"/>
        <dbReference type="ChEBI" id="CHEBI:133301"/>
        <dbReference type="ChEBI" id="CHEBI:142260"/>
        <dbReference type="EC" id="2.3.1.292"/>
    </reaction>
</comment>
<dbReference type="Pfam" id="PF00109">
    <property type="entry name" value="ketoacyl-synt"/>
    <property type="match status" value="1"/>
</dbReference>
<evidence type="ECO:0000256" key="19">
    <source>
        <dbReference type="ARBA" id="ARBA00078169"/>
    </source>
</evidence>
<comment type="cofactor">
    <cofactor evidence="2">
        <name>pantetheine 4'-phosphate</name>
        <dbReference type="ChEBI" id="CHEBI:47942"/>
    </cofactor>
</comment>
<dbReference type="GO" id="GO:0034081">
    <property type="term" value="C:polyketide synthase complex"/>
    <property type="evidence" value="ECO:0007669"/>
    <property type="project" value="UniProtKB-ARBA"/>
</dbReference>
<organism evidence="24 25">
    <name type="scientific">Nostoc edaphicum CCNP1411</name>
    <dbReference type="NCBI Taxonomy" id="1472755"/>
    <lineage>
        <taxon>Bacteria</taxon>
        <taxon>Bacillati</taxon>
        <taxon>Cyanobacteriota</taxon>
        <taxon>Cyanophyceae</taxon>
        <taxon>Nostocales</taxon>
        <taxon>Nostocaceae</taxon>
        <taxon>Nostoc</taxon>
    </lineage>
</organism>
<evidence type="ECO:0000256" key="11">
    <source>
        <dbReference type="ARBA" id="ARBA00050973"/>
    </source>
</evidence>
<comment type="catalytic activity">
    <reaction evidence="13">
        <text>docosanoyl-[(phenol)carboxyphthiodiolenone synthase] + 2 (S)-methylmalonyl-CoA + 3 malonyl-CoA + 5 NADPH + 10 H(+) = C34-carboxyphthiodiolenone-[(phenol)carboxyphthiodiolenone synthase] + 5 CO2 + 5 NADP(+) + 5 CoA + 2 H2O</text>
        <dbReference type="Rhea" id="RHEA:57752"/>
        <dbReference type="Rhea" id="RHEA-COMP:14987"/>
        <dbReference type="Rhea" id="RHEA-COMP:14988"/>
        <dbReference type="ChEBI" id="CHEBI:15377"/>
        <dbReference type="ChEBI" id="CHEBI:15378"/>
        <dbReference type="ChEBI" id="CHEBI:16526"/>
        <dbReference type="ChEBI" id="CHEBI:57287"/>
        <dbReference type="ChEBI" id="CHEBI:57327"/>
        <dbReference type="ChEBI" id="CHEBI:57384"/>
        <dbReference type="ChEBI" id="CHEBI:57783"/>
        <dbReference type="ChEBI" id="CHEBI:58349"/>
        <dbReference type="ChEBI" id="CHEBI:142237"/>
        <dbReference type="ChEBI" id="CHEBI:142238"/>
        <dbReference type="EC" id="2.3.1.292"/>
    </reaction>
</comment>
<dbReference type="InterPro" id="IPR009081">
    <property type="entry name" value="PP-bd_ACP"/>
</dbReference>
<dbReference type="InterPro" id="IPR016036">
    <property type="entry name" value="Malonyl_transacylase_ACP-bd"/>
</dbReference>
<evidence type="ECO:0000256" key="9">
    <source>
        <dbReference type="ARBA" id="ARBA00023098"/>
    </source>
</evidence>
<dbReference type="InterPro" id="IPR050091">
    <property type="entry name" value="PKS_NRPS_Biosynth_Enz"/>
</dbReference>
<evidence type="ECO:0000256" key="5">
    <source>
        <dbReference type="ARBA" id="ARBA00022679"/>
    </source>
</evidence>
<evidence type="ECO:0000313" key="24">
    <source>
        <dbReference type="EMBL" id="QMS92208.1"/>
    </source>
</evidence>
<dbReference type="InterPro" id="IPR016039">
    <property type="entry name" value="Thiolase-like"/>
</dbReference>
<dbReference type="Proteomes" id="UP000514713">
    <property type="component" value="Chromosome"/>
</dbReference>
<evidence type="ECO:0000256" key="12">
    <source>
        <dbReference type="ARBA" id="ARBA00051971"/>
    </source>
</evidence>
<dbReference type="Gene3D" id="3.40.47.10">
    <property type="match status" value="1"/>
</dbReference>
<dbReference type="InterPro" id="IPR036736">
    <property type="entry name" value="ACP-like_sf"/>
</dbReference>
<dbReference type="Pfam" id="PF00550">
    <property type="entry name" value="PP-binding"/>
    <property type="match status" value="1"/>
</dbReference>
<dbReference type="InterPro" id="IPR020841">
    <property type="entry name" value="PKS_Beta-ketoAc_synthase_dom"/>
</dbReference>
<evidence type="ECO:0000313" key="25">
    <source>
        <dbReference type="Proteomes" id="UP000514713"/>
    </source>
</evidence>
<dbReference type="InterPro" id="IPR036291">
    <property type="entry name" value="NAD(P)-bd_dom_sf"/>
</dbReference>
<keyword evidence="5" id="KW-0808">Transferase</keyword>
<dbReference type="Pfam" id="PF02801">
    <property type="entry name" value="Ketoacyl-synt_C"/>
    <property type="match status" value="1"/>
</dbReference>
<dbReference type="SMART" id="SM00827">
    <property type="entry name" value="PKS_AT"/>
    <property type="match status" value="1"/>
</dbReference>
<dbReference type="PROSITE" id="PS50075">
    <property type="entry name" value="CARRIER"/>
    <property type="match status" value="1"/>
</dbReference>
<dbReference type="InterPro" id="IPR014043">
    <property type="entry name" value="Acyl_transferase_dom"/>
</dbReference>
<dbReference type="Gene3D" id="3.40.50.720">
    <property type="entry name" value="NAD(P)-binding Rossmann-like Domain"/>
    <property type="match status" value="1"/>
</dbReference>
<dbReference type="InterPro" id="IPR049490">
    <property type="entry name" value="C883_1060-like_KR_N"/>
</dbReference>
<dbReference type="SUPFAM" id="SSF52151">
    <property type="entry name" value="FabD/lysophospholipase-like"/>
    <property type="match status" value="1"/>
</dbReference>
<accession>A0A7D7LHH0</accession>
<dbReference type="SMART" id="SM00825">
    <property type="entry name" value="PKS_KS"/>
    <property type="match status" value="1"/>
</dbReference>
<keyword evidence="8" id="KW-0560">Oxidoreductase</keyword>
<evidence type="ECO:0000256" key="1">
    <source>
        <dbReference type="ARBA" id="ARBA00001937"/>
    </source>
</evidence>
<dbReference type="GO" id="GO:0006633">
    <property type="term" value="P:fatty acid biosynthetic process"/>
    <property type="evidence" value="ECO:0007669"/>
    <property type="project" value="InterPro"/>
</dbReference>
<gene>
    <name evidence="24" type="ORF">HUN01_33170</name>
</gene>
<dbReference type="GO" id="GO:0031177">
    <property type="term" value="F:phosphopantetheine binding"/>
    <property type="evidence" value="ECO:0007669"/>
    <property type="project" value="InterPro"/>
</dbReference>
<dbReference type="InterPro" id="IPR020806">
    <property type="entry name" value="PKS_PP-bd"/>
</dbReference>
<dbReference type="PROSITE" id="PS00012">
    <property type="entry name" value="PHOSPHOPANTETHEINE"/>
    <property type="match status" value="1"/>
</dbReference>
<dbReference type="PROSITE" id="PS52004">
    <property type="entry name" value="KS3_2"/>
    <property type="match status" value="1"/>
</dbReference>
<evidence type="ECO:0000256" key="13">
    <source>
        <dbReference type="ARBA" id="ARBA00052119"/>
    </source>
</evidence>
<evidence type="ECO:0000259" key="23">
    <source>
        <dbReference type="PROSITE" id="PS52004"/>
    </source>
</evidence>
<comment type="cofactor">
    <cofactor evidence="1">
        <name>NADP(+)</name>
        <dbReference type="ChEBI" id="CHEBI:58349"/>
    </cofactor>
</comment>
<dbReference type="PROSITE" id="PS00606">
    <property type="entry name" value="KS3_1"/>
    <property type="match status" value="1"/>
</dbReference>
<comment type="catalytic activity">
    <reaction evidence="14">
        <text>icosanoyl-[(phenol)carboxyphthiodiolenone synthase] + 2 (S)-methylmalonyl-CoA + 3 malonyl-CoA + 5 NADPH + 10 H(+) = C32-carboxyphthiodiolenone-[(phenol)carboxyphthiodiolenone synthase] + 5 CO2 + 5 NADP(+) + 5 CoA + 2 H2O</text>
        <dbReference type="Rhea" id="RHEA:57748"/>
        <dbReference type="Rhea" id="RHEA-COMP:14985"/>
        <dbReference type="Rhea" id="RHEA-COMP:14986"/>
        <dbReference type="ChEBI" id="CHEBI:15377"/>
        <dbReference type="ChEBI" id="CHEBI:15378"/>
        <dbReference type="ChEBI" id="CHEBI:16526"/>
        <dbReference type="ChEBI" id="CHEBI:57287"/>
        <dbReference type="ChEBI" id="CHEBI:57327"/>
        <dbReference type="ChEBI" id="CHEBI:57384"/>
        <dbReference type="ChEBI" id="CHEBI:57783"/>
        <dbReference type="ChEBI" id="CHEBI:58349"/>
        <dbReference type="ChEBI" id="CHEBI:87848"/>
        <dbReference type="ChEBI" id="CHEBI:142236"/>
        <dbReference type="EC" id="2.3.1.292"/>
    </reaction>
</comment>
<dbReference type="SMART" id="SM00823">
    <property type="entry name" value="PKS_PP"/>
    <property type="match status" value="1"/>
</dbReference>
<dbReference type="Gene3D" id="3.40.50.1820">
    <property type="entry name" value="alpha/beta hydrolase"/>
    <property type="match status" value="1"/>
</dbReference>
<evidence type="ECO:0000256" key="10">
    <source>
        <dbReference type="ARBA" id="ARBA00023268"/>
    </source>
</evidence>
<dbReference type="PANTHER" id="PTHR43775">
    <property type="entry name" value="FATTY ACID SYNTHASE"/>
    <property type="match status" value="1"/>
</dbReference>
<dbReference type="Pfam" id="PF21394">
    <property type="entry name" value="Beta-ketacyl_N"/>
    <property type="match status" value="1"/>
</dbReference>
<comment type="function">
    <text evidence="15">Part of the PpsABCDE complex involved in the biosynthesis of the lipid core common to phthiocerols and phenolphthiocerols by successive additions of malonyl-CoA or methylmalonyl-CoA extender units. PpsA can accept as substrate the activated forms of either icosanoyl (C20), docosanoyl (C22) or lignoceroyl (C24) groups from FadD26, or a (4-hydroxyphenyl)-C17 or (4-hydroxyphenyl)-C19 fatty acyl from FadD29. PpsA initiates the biosynthesis and extends its substrate using a malonyl-CoA extender unit. The PpsB and PpsC proteins add the second and third malonyl-CoA extender units. PpsD adds an (R)-methylmalonyl unit and PpsE adds a second (R)-methylmalonyl unit. The incorporation of the methylmalonyl units results in formation of two branched methyl groups in the elongated product.</text>
</comment>
<dbReference type="FunFam" id="3.40.47.10:FF:000042">
    <property type="entry name" value="Polyketide synthase Pks13"/>
    <property type="match status" value="1"/>
</dbReference>
<reference evidence="25" key="1">
    <citation type="submission" date="2020-06" db="EMBL/GenBank/DDBJ databases">
        <title>Nostoc edaphicum CCNP1411 genome.</title>
        <authorList>
            <person name="Fidor A."/>
            <person name="Grabski M."/>
            <person name="Gawor J."/>
            <person name="Gromadka R."/>
            <person name="Wegrzyn G."/>
            <person name="Mazur-Marzec H."/>
        </authorList>
    </citation>
    <scope>NUCLEOTIDE SEQUENCE [LARGE SCALE GENOMIC DNA]</scope>
    <source>
        <strain evidence="25">CCNP1411</strain>
    </source>
</reference>
<dbReference type="KEGG" id="ned:HUN01_33170"/>
<protein>
    <recommendedName>
        <fullName evidence="17">Phenolphthiocerol/phthiocerol polyketide synthase subunit E</fullName>
        <ecNumber evidence="16">2.3.1.292</ecNumber>
    </recommendedName>
    <alternativeName>
        <fullName evidence="19">(Phenol)carboxyphthiodiolenone synthase subunit E</fullName>
    </alternativeName>
    <alternativeName>
        <fullName evidence="20">Beta-ketoacyl-acyl-carrier-protein synthase I</fullName>
    </alternativeName>
    <alternativeName>
        <fullName evidence="18">Phthiocerol synthesis polyketide synthase type I PpsE</fullName>
    </alternativeName>
</protein>
<feature type="compositionally biased region" description="Polar residues" evidence="21">
    <location>
        <begin position="1426"/>
        <end position="1441"/>
    </location>
</feature>
<dbReference type="RefSeq" id="WP_181929720.1">
    <property type="nucleotide sequence ID" value="NZ_CP054698.1"/>
</dbReference>
<evidence type="ECO:0000256" key="7">
    <source>
        <dbReference type="ARBA" id="ARBA00022857"/>
    </source>
</evidence>
<dbReference type="GO" id="GO:0004315">
    <property type="term" value="F:3-oxoacyl-[acyl-carrier-protein] synthase activity"/>
    <property type="evidence" value="ECO:0007669"/>
    <property type="project" value="InterPro"/>
</dbReference>
<evidence type="ECO:0000256" key="20">
    <source>
        <dbReference type="ARBA" id="ARBA00084020"/>
    </source>
</evidence>
<dbReference type="SUPFAM" id="SSF53901">
    <property type="entry name" value="Thiolase-like"/>
    <property type="match status" value="1"/>
</dbReference>
<dbReference type="EC" id="2.3.1.292" evidence="16"/>
<dbReference type="EMBL" id="CP054698">
    <property type="protein sequence ID" value="QMS92208.1"/>
    <property type="molecule type" value="Genomic_DNA"/>
</dbReference>
<dbReference type="InterPro" id="IPR014031">
    <property type="entry name" value="Ketoacyl_synth_C"/>
</dbReference>
<comment type="catalytic activity">
    <reaction evidence="11">
        <text>17-(4-hydroxyphenyl)heptadecanoyl-[(phenol)carboxyphthiodiolenone synthase] + 2 (S)-methylmalonyl-CoA + 3 malonyl-CoA + 5 NADPH + 10 H(+) = C35-(phenol)carboxyphthiodiolenone-[(phenol)carboxyphthiodiolenone synthase] + 5 CO2 + 5 NADP(+) + 5 CoA + 2 H2O</text>
        <dbReference type="Rhea" id="RHEA:57756"/>
        <dbReference type="Rhea" id="RHEA-COMP:14272"/>
        <dbReference type="Rhea" id="RHEA-COMP:14989"/>
        <dbReference type="ChEBI" id="CHEBI:15377"/>
        <dbReference type="ChEBI" id="CHEBI:15378"/>
        <dbReference type="ChEBI" id="CHEBI:16526"/>
        <dbReference type="ChEBI" id="CHEBI:57287"/>
        <dbReference type="ChEBI" id="CHEBI:57327"/>
        <dbReference type="ChEBI" id="CHEBI:57384"/>
        <dbReference type="ChEBI" id="CHEBI:57783"/>
        <dbReference type="ChEBI" id="CHEBI:58349"/>
        <dbReference type="ChEBI" id="CHEBI:133300"/>
        <dbReference type="ChEBI" id="CHEBI:142259"/>
        <dbReference type="EC" id="2.3.1.292"/>
    </reaction>
</comment>
<dbReference type="Gene3D" id="3.40.366.10">
    <property type="entry name" value="Malonyl-Coenzyme A Acyl Carrier Protein, domain 2"/>
    <property type="match status" value="1"/>
</dbReference>
<dbReference type="InterPro" id="IPR057326">
    <property type="entry name" value="KR_dom"/>
</dbReference>
<dbReference type="Pfam" id="PF08659">
    <property type="entry name" value="KR"/>
    <property type="match status" value="1"/>
</dbReference>
<feature type="domain" description="Carrier" evidence="22">
    <location>
        <begin position="1454"/>
        <end position="1530"/>
    </location>
</feature>
<dbReference type="InterPro" id="IPR029058">
    <property type="entry name" value="AB_hydrolase_fold"/>
</dbReference>
<dbReference type="SUPFAM" id="SSF51735">
    <property type="entry name" value="NAD(P)-binding Rossmann-fold domains"/>
    <property type="match status" value="2"/>
</dbReference>
<dbReference type="InterPro" id="IPR006162">
    <property type="entry name" value="Ppantetheine_attach_site"/>
</dbReference>
<dbReference type="SUPFAM" id="SSF55048">
    <property type="entry name" value="Probable ACP-binding domain of malonyl-CoA ACP transacylase"/>
    <property type="match status" value="1"/>
</dbReference>
<evidence type="ECO:0000256" key="3">
    <source>
        <dbReference type="ARBA" id="ARBA00022450"/>
    </source>
</evidence>
<dbReference type="Pfam" id="PF22621">
    <property type="entry name" value="CurL-like_PKS_C"/>
    <property type="match status" value="1"/>
</dbReference>
<dbReference type="Pfam" id="PF00698">
    <property type="entry name" value="Acyl_transf_1"/>
    <property type="match status" value="1"/>
</dbReference>
<dbReference type="InterPro" id="IPR001227">
    <property type="entry name" value="Ac_transferase_dom_sf"/>
</dbReference>
<dbReference type="InterPro" id="IPR018201">
    <property type="entry name" value="Ketoacyl_synth_AS"/>
</dbReference>
<feature type="domain" description="Ketosynthase family 3 (KS3)" evidence="23">
    <location>
        <begin position="5"/>
        <end position="429"/>
    </location>
</feature>
<keyword evidence="6" id="KW-0276">Fatty acid metabolism</keyword>
<evidence type="ECO:0000256" key="4">
    <source>
        <dbReference type="ARBA" id="ARBA00022553"/>
    </source>
</evidence>
<dbReference type="InterPro" id="IPR013968">
    <property type="entry name" value="PKS_KR"/>
</dbReference>
<evidence type="ECO:0000256" key="15">
    <source>
        <dbReference type="ARBA" id="ARBA00058455"/>
    </source>
</evidence>
<evidence type="ECO:0000256" key="6">
    <source>
        <dbReference type="ARBA" id="ARBA00022832"/>
    </source>
</evidence>
<proteinExistence type="predicted"/>
<keyword evidence="25" id="KW-1185">Reference proteome</keyword>
<evidence type="ECO:0000256" key="16">
    <source>
        <dbReference type="ARBA" id="ARBA00066974"/>
    </source>
</evidence>
<evidence type="ECO:0000256" key="21">
    <source>
        <dbReference type="SAM" id="MobiDB-lite"/>
    </source>
</evidence>
<dbReference type="SMART" id="SM00822">
    <property type="entry name" value="PKS_KR"/>
    <property type="match status" value="1"/>
</dbReference>
<dbReference type="InterPro" id="IPR016035">
    <property type="entry name" value="Acyl_Trfase/lysoPLipase"/>
</dbReference>
<dbReference type="CDD" id="cd00833">
    <property type="entry name" value="PKS"/>
    <property type="match status" value="1"/>
</dbReference>
<dbReference type="SUPFAM" id="SSF47336">
    <property type="entry name" value="ACP-like"/>
    <property type="match status" value="1"/>
</dbReference>
<keyword evidence="7" id="KW-0521">NADP</keyword>
<keyword evidence="9" id="KW-0443">Lipid metabolism</keyword>
<dbReference type="GO" id="GO:0004312">
    <property type="term" value="F:fatty acid synthase activity"/>
    <property type="evidence" value="ECO:0007669"/>
    <property type="project" value="TreeGrafter"/>
</dbReference>
<evidence type="ECO:0000256" key="17">
    <source>
        <dbReference type="ARBA" id="ARBA00073623"/>
    </source>
</evidence>
<evidence type="ECO:0000259" key="22">
    <source>
        <dbReference type="PROSITE" id="PS50075"/>
    </source>
</evidence>